<dbReference type="Pfam" id="PF00528">
    <property type="entry name" value="BPD_transp_1"/>
    <property type="match status" value="1"/>
</dbReference>
<dbReference type="GO" id="GO:0055085">
    <property type="term" value="P:transmembrane transport"/>
    <property type="evidence" value="ECO:0007669"/>
    <property type="project" value="InterPro"/>
</dbReference>
<keyword evidence="6 7" id="KW-0472">Membrane</keyword>
<evidence type="ECO:0000256" key="2">
    <source>
        <dbReference type="ARBA" id="ARBA00022448"/>
    </source>
</evidence>
<comment type="similarity">
    <text evidence="7">Belongs to the binding-protein-dependent transport system permease family.</text>
</comment>
<feature type="transmembrane region" description="Helical" evidence="7">
    <location>
        <begin position="113"/>
        <end position="135"/>
    </location>
</feature>
<accession>A0AB73SY48</accession>
<reference evidence="9 10" key="1">
    <citation type="submission" date="2018-05" db="EMBL/GenBank/DDBJ databases">
        <authorList>
            <person name="Goeker M."/>
            <person name="Huntemann M."/>
            <person name="Clum A."/>
            <person name="Pillay M."/>
            <person name="Palaniappan K."/>
            <person name="Varghese N."/>
            <person name="Mikhailova N."/>
            <person name="Stamatis D."/>
            <person name="Reddy T."/>
            <person name="Daum C."/>
            <person name="Shapiro N."/>
            <person name="Ivanova N."/>
            <person name="Kyrpides N."/>
            <person name="Woyke T."/>
        </authorList>
    </citation>
    <scope>NUCLEOTIDE SEQUENCE [LARGE SCALE GENOMIC DNA]</scope>
    <source>
        <strain evidence="9 10">DSM 26524</strain>
    </source>
</reference>
<comment type="caution">
    <text evidence="9">The sequence shown here is derived from an EMBL/GenBank/DDBJ whole genome shotgun (WGS) entry which is preliminary data.</text>
</comment>
<sequence length="296" mass="33680">MKKVKKQNTNDRVFMVCVYIFVIICTFAALYPMVYTVSMSISGPEHVAVNDIFFLPKGFSTQAYKLVFEDKEIWGAYGNTLWYTVVGTISSVILTMISAYPLSRRRFFLRKKLMLFVMFTLYFSGGMIPMFLLINKIGLYNTRWACIFPYLISAWNLIVCKSFLESIPETLEEAASIDGASPYRVFAQIFIPLSKPIIAVMTLFYAVGQWNAYFAAMMYLPDAKLHPIQMYLRKILILSNTQSSMGGSSMGGFERSLATQQLKYAVIIVTILPILAVYPFVQKYFVKGVMIGSIKE</sequence>
<evidence type="ECO:0000256" key="6">
    <source>
        <dbReference type="ARBA" id="ARBA00023136"/>
    </source>
</evidence>
<evidence type="ECO:0000256" key="1">
    <source>
        <dbReference type="ARBA" id="ARBA00004651"/>
    </source>
</evidence>
<dbReference type="Gene3D" id="1.10.3720.10">
    <property type="entry name" value="MetI-like"/>
    <property type="match status" value="1"/>
</dbReference>
<dbReference type="SUPFAM" id="SSF161098">
    <property type="entry name" value="MetI-like"/>
    <property type="match status" value="1"/>
</dbReference>
<dbReference type="AlphaFoldDB" id="A0AB73SY48"/>
<dbReference type="InterPro" id="IPR000515">
    <property type="entry name" value="MetI-like"/>
</dbReference>
<gene>
    <name evidence="9" type="ORF">C7383_11924</name>
</gene>
<evidence type="ECO:0000313" key="10">
    <source>
        <dbReference type="Proteomes" id="UP000245412"/>
    </source>
</evidence>
<dbReference type="CDD" id="cd06261">
    <property type="entry name" value="TM_PBP2"/>
    <property type="match status" value="1"/>
</dbReference>
<keyword evidence="2 7" id="KW-0813">Transport</keyword>
<feature type="transmembrane region" description="Helical" evidence="7">
    <location>
        <begin position="81"/>
        <end position="101"/>
    </location>
</feature>
<feature type="domain" description="ABC transmembrane type-1" evidence="8">
    <location>
        <begin position="77"/>
        <end position="281"/>
    </location>
</feature>
<feature type="transmembrane region" description="Helical" evidence="7">
    <location>
        <begin position="262"/>
        <end position="281"/>
    </location>
</feature>
<keyword evidence="10" id="KW-1185">Reference proteome</keyword>
<keyword evidence="3" id="KW-1003">Cell membrane</keyword>
<evidence type="ECO:0000256" key="5">
    <source>
        <dbReference type="ARBA" id="ARBA00022989"/>
    </source>
</evidence>
<dbReference type="GO" id="GO:0005886">
    <property type="term" value="C:plasma membrane"/>
    <property type="evidence" value="ECO:0007669"/>
    <property type="project" value="UniProtKB-SubCell"/>
</dbReference>
<evidence type="ECO:0000256" key="4">
    <source>
        <dbReference type="ARBA" id="ARBA00022692"/>
    </source>
</evidence>
<keyword evidence="5 7" id="KW-1133">Transmembrane helix</keyword>
<dbReference type="PANTHER" id="PTHR43744">
    <property type="entry name" value="ABC TRANSPORTER PERMEASE PROTEIN MG189-RELATED-RELATED"/>
    <property type="match status" value="1"/>
</dbReference>
<evidence type="ECO:0000256" key="3">
    <source>
        <dbReference type="ARBA" id="ARBA00022475"/>
    </source>
</evidence>
<evidence type="ECO:0000313" key="9">
    <source>
        <dbReference type="EMBL" id="PWJ72320.1"/>
    </source>
</evidence>
<feature type="transmembrane region" description="Helical" evidence="7">
    <location>
        <begin position="185"/>
        <end position="207"/>
    </location>
</feature>
<feature type="transmembrane region" description="Helical" evidence="7">
    <location>
        <begin position="12"/>
        <end position="34"/>
    </location>
</feature>
<name>A0AB73SY48_9FIRM</name>
<proteinExistence type="inferred from homology"/>
<dbReference type="RefSeq" id="WP_109748518.1">
    <property type="nucleotide sequence ID" value="NZ_CABJAT010000002.1"/>
</dbReference>
<dbReference type="PANTHER" id="PTHR43744:SF9">
    <property type="entry name" value="POLYGALACTURONAN_RHAMNOGALACTURONAN TRANSPORT SYSTEM PERMEASE PROTEIN YTCP"/>
    <property type="match status" value="1"/>
</dbReference>
<dbReference type="PROSITE" id="PS50928">
    <property type="entry name" value="ABC_TM1"/>
    <property type="match status" value="1"/>
</dbReference>
<dbReference type="InterPro" id="IPR035906">
    <property type="entry name" value="MetI-like_sf"/>
</dbReference>
<keyword evidence="4 7" id="KW-0812">Transmembrane</keyword>
<dbReference type="EMBL" id="QGGY01000019">
    <property type="protein sequence ID" value="PWJ72320.1"/>
    <property type="molecule type" value="Genomic_DNA"/>
</dbReference>
<evidence type="ECO:0000259" key="8">
    <source>
        <dbReference type="PROSITE" id="PS50928"/>
    </source>
</evidence>
<dbReference type="Proteomes" id="UP000245412">
    <property type="component" value="Unassembled WGS sequence"/>
</dbReference>
<comment type="subcellular location">
    <subcellularLocation>
        <location evidence="1 7">Cell membrane</location>
        <topology evidence="1 7">Multi-pass membrane protein</topology>
    </subcellularLocation>
</comment>
<protein>
    <submittedName>
        <fullName evidence="9">Aldouronate transport system permease protein</fullName>
    </submittedName>
</protein>
<organism evidence="9 10">
    <name type="scientific">Murimonas intestini</name>
    <dbReference type="NCBI Taxonomy" id="1337051"/>
    <lineage>
        <taxon>Bacteria</taxon>
        <taxon>Bacillati</taxon>
        <taxon>Bacillota</taxon>
        <taxon>Clostridia</taxon>
        <taxon>Lachnospirales</taxon>
        <taxon>Lachnospiraceae</taxon>
        <taxon>Murimonas</taxon>
    </lineage>
</organism>
<evidence type="ECO:0000256" key="7">
    <source>
        <dbReference type="RuleBase" id="RU363032"/>
    </source>
</evidence>